<evidence type="ECO:0000313" key="5">
    <source>
        <dbReference type="Proteomes" id="UP000231019"/>
    </source>
</evidence>
<organism evidence="4 5">
    <name type="scientific">bacterium (Candidatus Blackallbacteria) CG17_big_fil_post_rev_8_21_14_2_50_48_46</name>
    <dbReference type="NCBI Taxonomy" id="2014261"/>
    <lineage>
        <taxon>Bacteria</taxon>
        <taxon>Candidatus Blackallbacteria</taxon>
    </lineage>
</organism>
<comment type="similarity">
    <text evidence="1 2">Belongs to the small heat shock protein (HSP20) family.</text>
</comment>
<accession>A0A2M7FXC8</accession>
<proteinExistence type="inferred from homology"/>
<evidence type="ECO:0000256" key="2">
    <source>
        <dbReference type="RuleBase" id="RU003616"/>
    </source>
</evidence>
<comment type="caution">
    <text evidence="4">The sequence shown here is derived from an EMBL/GenBank/DDBJ whole genome shotgun (WGS) entry which is preliminary data.</text>
</comment>
<reference evidence="4 5" key="1">
    <citation type="submission" date="2017-09" db="EMBL/GenBank/DDBJ databases">
        <title>Depth-based differentiation of microbial function through sediment-hosted aquifers and enrichment of novel symbionts in the deep terrestrial subsurface.</title>
        <authorList>
            <person name="Probst A.J."/>
            <person name="Ladd B."/>
            <person name="Jarett J.K."/>
            <person name="Geller-Mcgrath D.E."/>
            <person name="Sieber C.M."/>
            <person name="Emerson J.B."/>
            <person name="Anantharaman K."/>
            <person name="Thomas B.C."/>
            <person name="Malmstrom R."/>
            <person name="Stieglmeier M."/>
            <person name="Klingl A."/>
            <person name="Woyke T."/>
            <person name="Ryan C.M."/>
            <person name="Banfield J.F."/>
        </authorList>
    </citation>
    <scope>NUCLEOTIDE SEQUENCE [LARGE SCALE GENOMIC DNA]</scope>
    <source>
        <strain evidence="4">CG17_big_fil_post_rev_8_21_14_2_50_48_46</strain>
    </source>
</reference>
<dbReference type="Proteomes" id="UP000231019">
    <property type="component" value="Unassembled WGS sequence"/>
</dbReference>
<dbReference type="EMBL" id="PFFQ01000066">
    <property type="protein sequence ID" value="PIW13910.1"/>
    <property type="molecule type" value="Genomic_DNA"/>
</dbReference>
<sequence>MSLIKWNDRDFSFPSSLTSWVDDFLGKDFFGKDFTGVMEKLGRMGTSVPAVNIHETPEAFSLELAAPGMQKDEFNISIKNKVLTISSEKKQESEEKDQEKNYLRKEFSFSSFSRSFDLPENVDADKINARYEEGMLHVLLPKKEQKPEEPGRKVDIH</sequence>
<dbReference type="Gene3D" id="2.60.40.790">
    <property type="match status" value="1"/>
</dbReference>
<dbReference type="CDD" id="cd06464">
    <property type="entry name" value="ACD_sHsps-like"/>
    <property type="match status" value="1"/>
</dbReference>
<evidence type="ECO:0000313" key="4">
    <source>
        <dbReference type="EMBL" id="PIW13910.1"/>
    </source>
</evidence>
<evidence type="ECO:0000259" key="3">
    <source>
        <dbReference type="PROSITE" id="PS01031"/>
    </source>
</evidence>
<dbReference type="InterPro" id="IPR002068">
    <property type="entry name" value="A-crystallin/Hsp20_dom"/>
</dbReference>
<protein>
    <recommendedName>
        <fullName evidence="3">SHSP domain-containing protein</fullName>
    </recommendedName>
</protein>
<name>A0A2M7FXC8_9BACT</name>
<dbReference type="AlphaFoldDB" id="A0A2M7FXC8"/>
<dbReference type="SUPFAM" id="SSF49764">
    <property type="entry name" value="HSP20-like chaperones"/>
    <property type="match status" value="1"/>
</dbReference>
<feature type="domain" description="SHSP" evidence="3">
    <location>
        <begin position="42"/>
        <end position="157"/>
    </location>
</feature>
<dbReference type="InterPro" id="IPR031107">
    <property type="entry name" value="Small_HSP"/>
</dbReference>
<dbReference type="PANTHER" id="PTHR11527">
    <property type="entry name" value="HEAT-SHOCK PROTEIN 20 FAMILY MEMBER"/>
    <property type="match status" value="1"/>
</dbReference>
<dbReference type="InterPro" id="IPR008978">
    <property type="entry name" value="HSP20-like_chaperone"/>
</dbReference>
<gene>
    <name evidence="4" type="ORF">COW36_24705</name>
</gene>
<dbReference type="PROSITE" id="PS01031">
    <property type="entry name" value="SHSP"/>
    <property type="match status" value="1"/>
</dbReference>
<dbReference type="Pfam" id="PF00011">
    <property type="entry name" value="HSP20"/>
    <property type="match status" value="1"/>
</dbReference>
<evidence type="ECO:0000256" key="1">
    <source>
        <dbReference type="PROSITE-ProRule" id="PRU00285"/>
    </source>
</evidence>